<evidence type="ECO:0000256" key="1">
    <source>
        <dbReference type="SAM" id="Phobius"/>
    </source>
</evidence>
<evidence type="ECO:0000313" key="3">
    <source>
        <dbReference type="EMBL" id="EXG79990.1"/>
    </source>
</evidence>
<sequence length="436" mass="47054">MITGRVVLLCVAGAVVSAVLPWHATTAQIWLLVLALVCVVDWFLAGAAGKVTFRRKGATTTRLGESAVVTLVATNTGRRTVRARVRDAWVPSAGASPYVHDVVLKPGATERLDTTLVPTRRGDRPAVAVTVRSTGPLGLMYRQTRRRAIRRLTPAWTMRTLPPFASRRFLPEKLSRLRRLDGSLAVRARGQGTEFDALREYVDGDDVRSIDWRATARRSEVVVRTWRPERDRRLVLVVDTGRTSAARVGDIPRLDAAMDACLLLAAVAAKAGDRVELFAADVSVRTSVRGKGHASVVASIGEALAPVEPRLVESDFDLVVSEVLLRARKRCLVVLFTAIEPAPLAEGLLPVLSRLTDRHTVVLASVGDPAAAAMAAQRGTTEAVYEAAAAARGDAERRRIVGAMRNRGVEVVDAPADIFASTVTDTYLAMKAAGRL</sequence>
<keyword evidence="1" id="KW-1133">Transmembrane helix</keyword>
<dbReference type="OrthoDB" id="845740at2"/>
<dbReference type="RefSeq" id="WP_035848753.1">
    <property type="nucleotide sequence ID" value="NZ_KK073874.1"/>
</dbReference>
<accession>A0A010YI93</accession>
<dbReference type="AlphaFoldDB" id="A0A010YI93"/>
<keyword evidence="1" id="KW-0472">Membrane</keyword>
<protein>
    <recommendedName>
        <fullName evidence="2">DUF58 domain-containing protein</fullName>
    </recommendedName>
</protein>
<organism evidence="3 4">
    <name type="scientific">Cryptosporangium arvum DSM 44712</name>
    <dbReference type="NCBI Taxonomy" id="927661"/>
    <lineage>
        <taxon>Bacteria</taxon>
        <taxon>Bacillati</taxon>
        <taxon>Actinomycetota</taxon>
        <taxon>Actinomycetes</taxon>
        <taxon>Cryptosporangiales</taxon>
        <taxon>Cryptosporangiaceae</taxon>
        <taxon>Cryptosporangium</taxon>
    </lineage>
</organism>
<evidence type="ECO:0000259" key="2">
    <source>
        <dbReference type="Pfam" id="PF01882"/>
    </source>
</evidence>
<feature type="transmembrane region" description="Helical" evidence="1">
    <location>
        <begin position="28"/>
        <end position="48"/>
    </location>
</feature>
<gene>
    <name evidence="3" type="ORF">CryarDRAFT_1045</name>
</gene>
<dbReference type="PATRIC" id="fig|927661.3.peg.1026"/>
<feature type="domain" description="DUF58" evidence="2">
    <location>
        <begin position="198"/>
        <end position="374"/>
    </location>
</feature>
<keyword evidence="1" id="KW-0812">Transmembrane</keyword>
<dbReference type="Proteomes" id="UP000021053">
    <property type="component" value="Unassembled WGS sequence"/>
</dbReference>
<evidence type="ECO:0000313" key="4">
    <source>
        <dbReference type="Proteomes" id="UP000021053"/>
    </source>
</evidence>
<dbReference type="PANTHER" id="PTHR33608:SF3">
    <property type="entry name" value="SLR2013 PROTEIN"/>
    <property type="match status" value="1"/>
</dbReference>
<dbReference type="Pfam" id="PF01882">
    <property type="entry name" value="DUF58"/>
    <property type="match status" value="1"/>
</dbReference>
<dbReference type="EMBL" id="JFBT01000001">
    <property type="protein sequence ID" value="EXG79990.1"/>
    <property type="molecule type" value="Genomic_DNA"/>
</dbReference>
<comment type="caution">
    <text evidence="3">The sequence shown here is derived from an EMBL/GenBank/DDBJ whole genome shotgun (WGS) entry which is preliminary data.</text>
</comment>
<reference evidence="3 4" key="1">
    <citation type="submission" date="2013-07" db="EMBL/GenBank/DDBJ databases">
        <authorList>
            <consortium name="DOE Joint Genome Institute"/>
            <person name="Eisen J."/>
            <person name="Huntemann M."/>
            <person name="Han J."/>
            <person name="Chen A."/>
            <person name="Kyrpides N."/>
            <person name="Mavromatis K."/>
            <person name="Markowitz V."/>
            <person name="Palaniappan K."/>
            <person name="Ivanova N."/>
            <person name="Schaumberg A."/>
            <person name="Pati A."/>
            <person name="Liolios K."/>
            <person name="Nordberg H.P."/>
            <person name="Cantor M.N."/>
            <person name="Hua S.X."/>
            <person name="Woyke T."/>
        </authorList>
    </citation>
    <scope>NUCLEOTIDE SEQUENCE [LARGE SCALE GENOMIC DNA]</scope>
    <source>
        <strain evidence="3 4">DSM 44712</strain>
    </source>
</reference>
<dbReference type="HOGENOM" id="CLU_048408_0_0_11"/>
<name>A0A010YI93_9ACTN</name>
<keyword evidence="4" id="KW-1185">Reference proteome</keyword>
<proteinExistence type="predicted"/>
<dbReference type="InterPro" id="IPR002881">
    <property type="entry name" value="DUF58"/>
</dbReference>
<dbReference type="PANTHER" id="PTHR33608">
    <property type="entry name" value="BLL2464 PROTEIN"/>
    <property type="match status" value="1"/>
</dbReference>